<dbReference type="EMBL" id="JAWZSR010000001">
    <property type="protein sequence ID" value="MDX8044681.1"/>
    <property type="molecule type" value="Genomic_DNA"/>
</dbReference>
<evidence type="ECO:0000313" key="1">
    <source>
        <dbReference type="EMBL" id="MDX8044681.1"/>
    </source>
</evidence>
<proteinExistence type="predicted"/>
<protein>
    <submittedName>
        <fullName evidence="1">DUF5068 domain-containing protein</fullName>
    </submittedName>
</protein>
<gene>
    <name evidence="1" type="ORF">SH601_01665</name>
</gene>
<name>A0ACC6M165_9BACI</name>
<sequence length="419" mass="46932">MFRKSLFMLLIVIFAIFVAGCNNDTTDAEIEENSDESNEEVEATTEENQDNDEDETETSASTSNFSELIAYMEEKTEGTANVLYESEQSSEHEMEGVTTSINGYSLVELADFHMDFSIPFGDETDGAVLLAQITVSNDTDEDAYYMPTFYLSYTGADKHFNTYRQLLPDEELIEYYLSPDNNYLVEAGESITGYVAYPFGESILDDVLDEGTVMIDVPAPHATEGEFTDTFGEESSFQIGLSDEGTETAEANQSFYRDRVTANNMGEKVMLEEVQDMGETEEVSDFVITLDGYQFTEFTPNEEEAPRFESFENGMVLLTTKFLIDNSSDSDIALTSMSSKLSVNDGSDYVLGEGMLLDYRNNSLIESGESGELLQVYVLDKEYYEQIWKDKAFEVELGPMVGREAKDISKGKTVNFSLK</sequence>
<accession>A0ACC6M165</accession>
<organism evidence="1 2">
    <name type="scientific">Gracilibacillus pellucidus</name>
    <dbReference type="NCBI Taxonomy" id="3095368"/>
    <lineage>
        <taxon>Bacteria</taxon>
        <taxon>Bacillati</taxon>
        <taxon>Bacillota</taxon>
        <taxon>Bacilli</taxon>
        <taxon>Bacillales</taxon>
        <taxon>Bacillaceae</taxon>
        <taxon>Gracilibacillus</taxon>
    </lineage>
</organism>
<keyword evidence="2" id="KW-1185">Reference proteome</keyword>
<dbReference type="Proteomes" id="UP001277972">
    <property type="component" value="Unassembled WGS sequence"/>
</dbReference>
<comment type="caution">
    <text evidence="1">The sequence shown here is derived from an EMBL/GenBank/DDBJ whole genome shotgun (WGS) entry which is preliminary data.</text>
</comment>
<evidence type="ECO:0000313" key="2">
    <source>
        <dbReference type="Proteomes" id="UP001277972"/>
    </source>
</evidence>
<reference evidence="1" key="1">
    <citation type="submission" date="2023-11" db="EMBL/GenBank/DDBJ databases">
        <title>Gracilibacillus pellucida a moderately halophilic bacterium isolated from saline soil in Xinjiang province.</title>
        <authorList>
            <person name="Zhang Z."/>
            <person name="Tan F."/>
            <person name="Wang Y."/>
            <person name="Xia M."/>
        </authorList>
    </citation>
    <scope>NUCLEOTIDE SEQUENCE</scope>
    <source>
        <strain evidence="1">S3-1-1</strain>
    </source>
</reference>